<gene>
    <name evidence="3" type="ORF">PBRASI_LOCUS7043</name>
</gene>
<comment type="caution">
    <text evidence="3">The sequence shown here is derived from an EMBL/GenBank/DDBJ whole genome shotgun (WGS) entry which is preliminary data.</text>
</comment>
<feature type="domain" description="J" evidence="2">
    <location>
        <begin position="4"/>
        <end position="79"/>
    </location>
</feature>
<dbReference type="SUPFAM" id="SSF46565">
    <property type="entry name" value="Chaperone J-domain"/>
    <property type="match status" value="1"/>
</dbReference>
<feature type="region of interest" description="Disordered" evidence="1">
    <location>
        <begin position="137"/>
        <end position="224"/>
    </location>
</feature>
<organism evidence="3 4">
    <name type="scientific">Paraglomus brasilianum</name>
    <dbReference type="NCBI Taxonomy" id="144538"/>
    <lineage>
        <taxon>Eukaryota</taxon>
        <taxon>Fungi</taxon>
        <taxon>Fungi incertae sedis</taxon>
        <taxon>Mucoromycota</taxon>
        <taxon>Glomeromycotina</taxon>
        <taxon>Glomeromycetes</taxon>
        <taxon>Paraglomerales</taxon>
        <taxon>Paraglomeraceae</taxon>
        <taxon>Paraglomus</taxon>
    </lineage>
</organism>
<name>A0A9N9C4Y5_9GLOM</name>
<feature type="compositionally biased region" description="Basic and acidic residues" evidence="1">
    <location>
        <begin position="214"/>
        <end position="224"/>
    </location>
</feature>
<sequence>MSEKYYKILGIKPGATQKEITKAYKELALKYHPDKNRGKEKSGSSNGFSSDDKFKKFEEMLEKVRRQFDETERGFNEFKENRRQEEEKVRSEAVRSIEENLTSSNVSISELDSSLWSPYEEIKEKIEFYKERLLKTSDEKEKQKYQEMINSLEKELATLRNQSDNQDQPPRNPEPTTEQVNDAKSKLNEVKDSGKKEDLVNALNETRNTAKNSSDQDLKKEREEVEKKLGEVDKEELRKMIKTEVEEELKKFGIRSGDLSPENKQRLDKLNEINIEPAEYQNIRTEILNESAVKSLDKLISEVERTIKLGDKKKIKSKVEELRRFIEDSSNEYAQNAYSKKKDMVNSLLEKAKNKSSQQNKDGNFFRPNNPAM</sequence>
<feature type="region of interest" description="Disordered" evidence="1">
    <location>
        <begin position="351"/>
        <end position="373"/>
    </location>
</feature>
<dbReference type="CDD" id="cd06257">
    <property type="entry name" value="DnaJ"/>
    <property type="match status" value="1"/>
</dbReference>
<dbReference type="PRINTS" id="PR00625">
    <property type="entry name" value="JDOMAIN"/>
</dbReference>
<dbReference type="AlphaFoldDB" id="A0A9N9C4Y5"/>
<feature type="region of interest" description="Disordered" evidence="1">
    <location>
        <begin position="31"/>
        <end position="51"/>
    </location>
</feature>
<dbReference type="PROSITE" id="PS50076">
    <property type="entry name" value="DNAJ_2"/>
    <property type="match status" value="1"/>
</dbReference>
<feature type="compositionally biased region" description="Basic and acidic residues" evidence="1">
    <location>
        <begin position="31"/>
        <end position="42"/>
    </location>
</feature>
<dbReference type="Proteomes" id="UP000789739">
    <property type="component" value="Unassembled WGS sequence"/>
</dbReference>
<evidence type="ECO:0000256" key="1">
    <source>
        <dbReference type="SAM" id="MobiDB-lite"/>
    </source>
</evidence>
<reference evidence="3" key="1">
    <citation type="submission" date="2021-06" db="EMBL/GenBank/DDBJ databases">
        <authorList>
            <person name="Kallberg Y."/>
            <person name="Tangrot J."/>
            <person name="Rosling A."/>
        </authorList>
    </citation>
    <scope>NUCLEOTIDE SEQUENCE</scope>
    <source>
        <strain evidence="3">BR232B</strain>
    </source>
</reference>
<dbReference type="PANTHER" id="PTHR24074">
    <property type="entry name" value="CO-CHAPERONE PROTEIN DJLA"/>
    <property type="match status" value="1"/>
</dbReference>
<feature type="compositionally biased region" description="Basic and acidic residues" evidence="1">
    <location>
        <begin position="181"/>
        <end position="199"/>
    </location>
</feature>
<feature type="compositionally biased region" description="Polar residues" evidence="1">
    <location>
        <begin position="159"/>
        <end position="180"/>
    </location>
</feature>
<evidence type="ECO:0000313" key="3">
    <source>
        <dbReference type="EMBL" id="CAG8589362.1"/>
    </source>
</evidence>
<evidence type="ECO:0000259" key="2">
    <source>
        <dbReference type="PROSITE" id="PS50076"/>
    </source>
</evidence>
<proteinExistence type="predicted"/>
<dbReference type="SMART" id="SM00271">
    <property type="entry name" value="DnaJ"/>
    <property type="match status" value="1"/>
</dbReference>
<evidence type="ECO:0000313" key="4">
    <source>
        <dbReference type="Proteomes" id="UP000789739"/>
    </source>
</evidence>
<keyword evidence="4" id="KW-1185">Reference proteome</keyword>
<dbReference type="EMBL" id="CAJVPI010001017">
    <property type="protein sequence ID" value="CAG8589362.1"/>
    <property type="molecule type" value="Genomic_DNA"/>
</dbReference>
<dbReference type="OrthoDB" id="10250354at2759"/>
<feature type="region of interest" description="Disordered" evidence="1">
    <location>
        <begin position="77"/>
        <end position="104"/>
    </location>
</feature>
<dbReference type="InterPro" id="IPR050817">
    <property type="entry name" value="DjlA_DnaK_co-chaperone"/>
</dbReference>
<dbReference type="Gene3D" id="1.10.287.110">
    <property type="entry name" value="DnaJ domain"/>
    <property type="match status" value="1"/>
</dbReference>
<dbReference type="Pfam" id="PF00226">
    <property type="entry name" value="DnaJ"/>
    <property type="match status" value="1"/>
</dbReference>
<feature type="compositionally biased region" description="Polar residues" evidence="1">
    <location>
        <begin position="203"/>
        <end position="213"/>
    </location>
</feature>
<dbReference type="InterPro" id="IPR036869">
    <property type="entry name" value="J_dom_sf"/>
</dbReference>
<feature type="compositionally biased region" description="Basic and acidic residues" evidence="1">
    <location>
        <begin position="77"/>
        <end position="98"/>
    </location>
</feature>
<accession>A0A9N9C4Y5</accession>
<protein>
    <submittedName>
        <fullName evidence="3">6395_t:CDS:1</fullName>
    </submittedName>
</protein>
<dbReference type="InterPro" id="IPR001623">
    <property type="entry name" value="DnaJ_domain"/>
</dbReference>